<accession>A0A383WJU9</accession>
<name>A0A383WJU9_TETOB</name>
<dbReference type="InterPro" id="IPR016166">
    <property type="entry name" value="FAD-bd_PCMH"/>
</dbReference>
<dbReference type="InterPro" id="IPR006094">
    <property type="entry name" value="Oxid_FAD_bind_N"/>
</dbReference>
<dbReference type="SUPFAM" id="SSF56176">
    <property type="entry name" value="FAD-binding/transporter-associated domain-like"/>
    <property type="match status" value="1"/>
</dbReference>
<sequence>MACRQAASRLLLLRQAGQYFATQQCSGGRALAWRPRYFSTGPGQGIDIEAESPLRRKFSKFLVTALPLSIAGVLAWGFYEPDEQQFGAASSPRQVAVSGESVVNWSATHTAQPRFYYQPENQDDVVAIVADCARAKRRLRVLGSGLSPNGVGFSDQGMMSMALLDRVLWVDPDSMRVRVEAGCRVQQVADELKRYGLSLQNYASIREQQIGGFTQVSAHGTGATIPPVDEQVVAMKLVTPAGGTLELNAEDDPELFKMARVGLGCLGVVTELTLQAVPAQKLQEKTFVASAKEVARNHASWLRSNKHMRYMWLPYTDSVVVVQVNPAGPPAKPAAPLQRFVAEADAAAGATGASMSAYGDVVEEEAVNERTRAHRLEPLRSLLISCHGIAAALTSAAAAAGTAALCSTRAHRLEPLRNLLVSAANVPAEAVAELSAFELRDALLVLDPLSKAWVEQVNQAEAEFWKRSSGKRVGYADQILGFDCGGQQWVLEVALPVGSYSSATSSWRSKNIDIKYMQDLLRNIEAAEVPAHSPIEQRWTASSSSPMSPAAAGPGSQRRLPADTVHSWVGIIMYLPTEDPQQRQAITDRFRQYAGMVQDQLMPQYGASWHWAKIEVPEDAQRLAAMRAALAEHFPLQRFNEYRAKLDPDSILGNKLLDTLLGQPGQASAVRA</sequence>
<dbReference type="GO" id="GO:0071949">
    <property type="term" value="F:FAD binding"/>
    <property type="evidence" value="ECO:0007669"/>
    <property type="project" value="InterPro"/>
</dbReference>
<feature type="region of interest" description="Disordered" evidence="4">
    <location>
        <begin position="535"/>
        <end position="559"/>
    </location>
</feature>
<dbReference type="STRING" id="3088.A0A383WJU9"/>
<protein>
    <recommendedName>
        <fullName evidence="5">FAD-binding PCMH-type domain-containing protein</fullName>
    </recommendedName>
</protein>
<dbReference type="GO" id="GO:0016020">
    <property type="term" value="C:membrane"/>
    <property type="evidence" value="ECO:0007669"/>
    <property type="project" value="InterPro"/>
</dbReference>
<dbReference type="Pfam" id="PF04030">
    <property type="entry name" value="ALO"/>
    <property type="match status" value="2"/>
</dbReference>
<dbReference type="PANTHER" id="PTHR43762">
    <property type="entry name" value="L-GULONOLACTONE OXIDASE"/>
    <property type="match status" value="1"/>
</dbReference>
<dbReference type="AlphaFoldDB" id="A0A383WJU9"/>
<dbReference type="Gene3D" id="3.30.465.10">
    <property type="match status" value="1"/>
</dbReference>
<feature type="domain" description="FAD-binding PCMH-type" evidence="5">
    <location>
        <begin position="109"/>
        <end position="279"/>
    </location>
</feature>
<dbReference type="Pfam" id="PF01565">
    <property type="entry name" value="FAD_binding_4"/>
    <property type="match status" value="1"/>
</dbReference>
<dbReference type="Gene3D" id="3.30.70.2520">
    <property type="match status" value="1"/>
</dbReference>
<comment type="cofactor">
    <cofactor evidence="1">
        <name>FAD</name>
        <dbReference type="ChEBI" id="CHEBI:57692"/>
    </cofactor>
</comment>
<comment type="pathway">
    <text evidence="2">Cofactor biosynthesis; L-ascorbate biosynthesis.</text>
</comment>
<dbReference type="PANTHER" id="PTHR43762:SF1">
    <property type="entry name" value="D-ARABINONO-1,4-LACTONE OXIDASE"/>
    <property type="match status" value="1"/>
</dbReference>
<dbReference type="EMBL" id="FNXT01001293">
    <property type="protein sequence ID" value="SZX77737.1"/>
    <property type="molecule type" value="Genomic_DNA"/>
</dbReference>
<evidence type="ECO:0000259" key="5">
    <source>
        <dbReference type="PROSITE" id="PS51387"/>
    </source>
</evidence>
<dbReference type="Proteomes" id="UP000256970">
    <property type="component" value="Unassembled WGS sequence"/>
</dbReference>
<dbReference type="PIRSF" id="PIRSF000136">
    <property type="entry name" value="LGO_GLO"/>
    <property type="match status" value="1"/>
</dbReference>
<dbReference type="InterPro" id="IPR036318">
    <property type="entry name" value="FAD-bd_PCMH-like_sf"/>
</dbReference>
<evidence type="ECO:0000256" key="4">
    <source>
        <dbReference type="SAM" id="MobiDB-lite"/>
    </source>
</evidence>
<reference evidence="6 7" key="1">
    <citation type="submission" date="2016-10" db="EMBL/GenBank/DDBJ databases">
        <authorList>
            <person name="Cai Z."/>
        </authorList>
    </citation>
    <scope>NUCLEOTIDE SEQUENCE [LARGE SCALE GENOMIC DNA]</scope>
</reference>
<dbReference type="UniPathway" id="UPA00132"/>
<evidence type="ECO:0000256" key="2">
    <source>
        <dbReference type="ARBA" id="ARBA00005147"/>
    </source>
</evidence>
<dbReference type="GO" id="GO:0019853">
    <property type="term" value="P:L-ascorbic acid biosynthetic process"/>
    <property type="evidence" value="ECO:0007669"/>
    <property type="project" value="UniProtKB-UniPathway"/>
</dbReference>
<evidence type="ECO:0000313" key="7">
    <source>
        <dbReference type="Proteomes" id="UP000256970"/>
    </source>
</evidence>
<dbReference type="PROSITE" id="PS51387">
    <property type="entry name" value="FAD_PCMH"/>
    <property type="match status" value="1"/>
</dbReference>
<dbReference type="InterPro" id="IPR016169">
    <property type="entry name" value="FAD-bd_PCMH_sub2"/>
</dbReference>
<feature type="compositionally biased region" description="Low complexity" evidence="4">
    <location>
        <begin position="541"/>
        <end position="556"/>
    </location>
</feature>
<gene>
    <name evidence="6" type="ORF">BQ4739_LOCUS18080</name>
</gene>
<evidence type="ECO:0000313" key="6">
    <source>
        <dbReference type="EMBL" id="SZX77737.1"/>
    </source>
</evidence>
<dbReference type="InterPro" id="IPR007173">
    <property type="entry name" value="ALO_C"/>
</dbReference>
<keyword evidence="3" id="KW-0560">Oxidoreductase</keyword>
<dbReference type="InterPro" id="IPR010031">
    <property type="entry name" value="FAD_lactone_oxidase-like"/>
</dbReference>
<proteinExistence type="predicted"/>
<dbReference type="GO" id="GO:0003885">
    <property type="term" value="F:D-arabinono-1,4-lactone oxidase activity"/>
    <property type="evidence" value="ECO:0007669"/>
    <property type="project" value="InterPro"/>
</dbReference>
<evidence type="ECO:0000256" key="3">
    <source>
        <dbReference type="ARBA" id="ARBA00023002"/>
    </source>
</evidence>
<organism evidence="6 7">
    <name type="scientific">Tetradesmus obliquus</name>
    <name type="common">Green alga</name>
    <name type="synonym">Acutodesmus obliquus</name>
    <dbReference type="NCBI Taxonomy" id="3088"/>
    <lineage>
        <taxon>Eukaryota</taxon>
        <taxon>Viridiplantae</taxon>
        <taxon>Chlorophyta</taxon>
        <taxon>core chlorophytes</taxon>
        <taxon>Chlorophyceae</taxon>
        <taxon>CS clade</taxon>
        <taxon>Sphaeropleales</taxon>
        <taxon>Scenedesmaceae</taxon>
        <taxon>Tetradesmus</taxon>
    </lineage>
</organism>
<evidence type="ECO:0000256" key="1">
    <source>
        <dbReference type="ARBA" id="ARBA00001974"/>
    </source>
</evidence>
<dbReference type="Gene3D" id="3.30.43.10">
    <property type="entry name" value="Uridine Diphospho-n-acetylenolpyruvylglucosamine Reductase, domain 2"/>
    <property type="match status" value="1"/>
</dbReference>
<dbReference type="InterPro" id="IPR016167">
    <property type="entry name" value="FAD-bd_PCMH_sub1"/>
</dbReference>
<keyword evidence="7" id="KW-1185">Reference proteome</keyword>